<protein>
    <submittedName>
        <fullName evidence="1">Uncharacterized protein</fullName>
    </submittedName>
</protein>
<dbReference type="Proteomes" id="UP000270094">
    <property type="component" value="Unassembled WGS sequence"/>
</dbReference>
<keyword evidence="2" id="KW-1185">Reference proteome</keyword>
<gene>
    <name evidence="1" type="ORF">SVUK_LOCUS16507</name>
</gene>
<accession>A0A3P7JNC2</accession>
<dbReference type="OrthoDB" id="436637at2759"/>
<dbReference type="AlphaFoldDB" id="A0A3P7JNC2"/>
<organism evidence="1 2">
    <name type="scientific">Strongylus vulgaris</name>
    <name type="common">Blood worm</name>
    <dbReference type="NCBI Taxonomy" id="40348"/>
    <lineage>
        <taxon>Eukaryota</taxon>
        <taxon>Metazoa</taxon>
        <taxon>Ecdysozoa</taxon>
        <taxon>Nematoda</taxon>
        <taxon>Chromadorea</taxon>
        <taxon>Rhabditida</taxon>
        <taxon>Rhabditina</taxon>
        <taxon>Rhabditomorpha</taxon>
        <taxon>Strongyloidea</taxon>
        <taxon>Strongylidae</taxon>
        <taxon>Strongylus</taxon>
    </lineage>
</organism>
<name>A0A3P7JNC2_STRVU</name>
<dbReference type="EMBL" id="UYYB01113266">
    <property type="protein sequence ID" value="VDM81509.1"/>
    <property type="molecule type" value="Genomic_DNA"/>
</dbReference>
<sequence>MDAYASIGDLAREDAPQVHALVDRGARSTLRVLRNGLEVPNELSSYFHICGLIS</sequence>
<evidence type="ECO:0000313" key="1">
    <source>
        <dbReference type="EMBL" id="VDM81509.1"/>
    </source>
</evidence>
<evidence type="ECO:0000313" key="2">
    <source>
        <dbReference type="Proteomes" id="UP000270094"/>
    </source>
</evidence>
<reference evidence="1 2" key="1">
    <citation type="submission" date="2018-11" db="EMBL/GenBank/DDBJ databases">
        <authorList>
            <consortium name="Pathogen Informatics"/>
        </authorList>
    </citation>
    <scope>NUCLEOTIDE SEQUENCE [LARGE SCALE GENOMIC DNA]</scope>
</reference>
<proteinExistence type="predicted"/>